<feature type="transmembrane region" description="Helical" evidence="8">
    <location>
        <begin position="21"/>
        <end position="39"/>
    </location>
</feature>
<dbReference type="InterPro" id="IPR050360">
    <property type="entry name" value="MFS_Sugar_Transporters"/>
</dbReference>
<evidence type="ECO:0000256" key="8">
    <source>
        <dbReference type="SAM" id="Phobius"/>
    </source>
</evidence>
<feature type="transmembrane region" description="Helical" evidence="8">
    <location>
        <begin position="414"/>
        <end position="434"/>
    </location>
</feature>
<evidence type="ECO:0000256" key="1">
    <source>
        <dbReference type="ARBA" id="ARBA00004141"/>
    </source>
</evidence>
<proteinExistence type="inferred from homology"/>
<evidence type="ECO:0000313" key="10">
    <source>
        <dbReference type="EMBL" id="PSN70392.1"/>
    </source>
</evidence>
<dbReference type="GO" id="GO:0005351">
    <property type="term" value="F:carbohydrate:proton symporter activity"/>
    <property type="evidence" value="ECO:0007669"/>
    <property type="project" value="TreeGrafter"/>
</dbReference>
<dbReference type="InterPro" id="IPR003663">
    <property type="entry name" value="Sugar/inositol_transpt"/>
</dbReference>
<feature type="transmembrane region" description="Helical" evidence="8">
    <location>
        <begin position="103"/>
        <end position="123"/>
    </location>
</feature>
<dbReference type="PANTHER" id="PTHR48022:SF77">
    <property type="entry name" value="MAJOR FACILITATOR SUPERFAMILY (MFS) PROFILE DOMAIN-CONTAINING PROTEIN"/>
    <property type="match status" value="1"/>
</dbReference>
<accession>A0A2T2NY94</accession>
<keyword evidence="11" id="KW-1185">Reference proteome</keyword>
<dbReference type="Pfam" id="PF00083">
    <property type="entry name" value="Sugar_tr"/>
    <property type="match status" value="1"/>
</dbReference>
<dbReference type="InterPro" id="IPR020846">
    <property type="entry name" value="MFS_dom"/>
</dbReference>
<keyword evidence="6 8" id="KW-0472">Membrane</keyword>
<feature type="transmembrane region" description="Helical" evidence="8">
    <location>
        <begin position="341"/>
        <end position="363"/>
    </location>
</feature>
<name>A0A2T2NY94_CORCC</name>
<evidence type="ECO:0000256" key="7">
    <source>
        <dbReference type="RuleBase" id="RU003346"/>
    </source>
</evidence>
<dbReference type="NCBIfam" id="TIGR00879">
    <property type="entry name" value="SP"/>
    <property type="match status" value="1"/>
</dbReference>
<dbReference type="SUPFAM" id="SSF103473">
    <property type="entry name" value="MFS general substrate transporter"/>
    <property type="match status" value="1"/>
</dbReference>
<evidence type="ECO:0000313" key="11">
    <source>
        <dbReference type="Proteomes" id="UP000240883"/>
    </source>
</evidence>
<dbReference type="InterPro" id="IPR005828">
    <property type="entry name" value="MFS_sugar_transport-like"/>
</dbReference>
<reference evidence="10 11" key="1">
    <citation type="journal article" date="2018" name="Front. Microbiol.">
        <title>Genome-Wide Analysis of Corynespora cassiicola Leaf Fall Disease Putative Effectors.</title>
        <authorList>
            <person name="Lopez D."/>
            <person name="Ribeiro S."/>
            <person name="Label P."/>
            <person name="Fumanal B."/>
            <person name="Venisse J.S."/>
            <person name="Kohler A."/>
            <person name="de Oliveira R.R."/>
            <person name="Labutti K."/>
            <person name="Lipzen A."/>
            <person name="Lail K."/>
            <person name="Bauer D."/>
            <person name="Ohm R.A."/>
            <person name="Barry K.W."/>
            <person name="Spatafora J."/>
            <person name="Grigoriev I.V."/>
            <person name="Martin F.M."/>
            <person name="Pujade-Renaud V."/>
        </authorList>
    </citation>
    <scope>NUCLEOTIDE SEQUENCE [LARGE SCALE GENOMIC DNA]</scope>
    <source>
        <strain evidence="10 11">Philippines</strain>
    </source>
</reference>
<comment type="similarity">
    <text evidence="2 7">Belongs to the major facilitator superfamily. Sugar transporter (TC 2.A.1.1) family.</text>
</comment>
<organism evidence="10 11">
    <name type="scientific">Corynespora cassiicola Philippines</name>
    <dbReference type="NCBI Taxonomy" id="1448308"/>
    <lineage>
        <taxon>Eukaryota</taxon>
        <taxon>Fungi</taxon>
        <taxon>Dikarya</taxon>
        <taxon>Ascomycota</taxon>
        <taxon>Pezizomycotina</taxon>
        <taxon>Dothideomycetes</taxon>
        <taxon>Pleosporomycetidae</taxon>
        <taxon>Pleosporales</taxon>
        <taxon>Corynesporascaceae</taxon>
        <taxon>Corynespora</taxon>
    </lineage>
</organism>
<dbReference type="PROSITE" id="PS00216">
    <property type="entry name" value="SUGAR_TRANSPORT_1"/>
    <property type="match status" value="1"/>
</dbReference>
<feature type="transmembrane region" description="Helical" evidence="8">
    <location>
        <begin position="375"/>
        <end position="398"/>
    </location>
</feature>
<feature type="transmembrane region" description="Helical" evidence="8">
    <location>
        <begin position="446"/>
        <end position="464"/>
    </location>
</feature>
<dbReference type="PROSITE" id="PS50850">
    <property type="entry name" value="MFS"/>
    <property type="match status" value="1"/>
</dbReference>
<dbReference type="PANTHER" id="PTHR48022">
    <property type="entry name" value="PLASTIDIC GLUCOSE TRANSPORTER 4"/>
    <property type="match status" value="1"/>
</dbReference>
<keyword evidence="3 7" id="KW-0813">Transport</keyword>
<evidence type="ECO:0000256" key="5">
    <source>
        <dbReference type="ARBA" id="ARBA00022989"/>
    </source>
</evidence>
<dbReference type="AlphaFoldDB" id="A0A2T2NY94"/>
<evidence type="ECO:0000256" key="4">
    <source>
        <dbReference type="ARBA" id="ARBA00022692"/>
    </source>
</evidence>
<evidence type="ECO:0000256" key="6">
    <source>
        <dbReference type="ARBA" id="ARBA00023136"/>
    </source>
</evidence>
<dbReference type="InterPro" id="IPR005829">
    <property type="entry name" value="Sugar_transporter_CS"/>
</dbReference>
<dbReference type="PRINTS" id="PR00171">
    <property type="entry name" value="SUGRTRNSPORT"/>
</dbReference>
<evidence type="ECO:0000259" key="9">
    <source>
        <dbReference type="PROSITE" id="PS50850"/>
    </source>
</evidence>
<dbReference type="EMBL" id="KZ678132">
    <property type="protein sequence ID" value="PSN70392.1"/>
    <property type="molecule type" value="Genomic_DNA"/>
</dbReference>
<keyword evidence="5 8" id="KW-1133">Transmembrane helix</keyword>
<feature type="transmembrane region" description="Helical" evidence="8">
    <location>
        <begin position="161"/>
        <end position="181"/>
    </location>
</feature>
<dbReference type="OrthoDB" id="6612291at2759"/>
<gene>
    <name evidence="10" type="ORF">BS50DRAFT_488531</name>
</gene>
<evidence type="ECO:0000256" key="3">
    <source>
        <dbReference type="ARBA" id="ARBA00022448"/>
    </source>
</evidence>
<feature type="transmembrane region" description="Helical" evidence="8">
    <location>
        <begin position="193"/>
        <end position="214"/>
    </location>
</feature>
<feature type="domain" description="Major facilitator superfamily (MFS) profile" evidence="9">
    <location>
        <begin position="26"/>
        <end position="468"/>
    </location>
</feature>
<sequence>MFGTPDILRRNNFRVTNHVSSNLLLSTIIIGTSVFSYGFDTGVLDTVQAMTPFERRFGELNPKTNKYFINSTHLAFLNSFPLILYAVGVIVASQIGERFGRRAVLILTNLVCITGTAVCYTAEDYGQMLAGRMIVNMHVGIEAWLVPMYQAEIVPGAIRGAMVSLYAFNHIFAAFISSIITNATSKYTDDSCWKIPVACMFIFPILVLLGTPFVPESPRWLMRKGRFEDAVVCLDYINNHNEDYVAVDEATLLKEALSEGATKGRWSDLLKGVNKRRTLIGTSAAAFKQLTGQSFASQYGAIFIKSINVMDPFQATMIKRAILMLGPLSVMLLVDKLGRRTMFLTFASFAAAALMVMGALGSTSSVDTDITIKKGIVAMAMFFPFAYLVSFGATLVVIESEMPHITLRDKSTMIFWSTSNVCNFVATFTLPYLLNAPYANLHSKVGFIYGSTSALGVLWGFFFMPETTGKSLEEIDEMFEARVPAWRTKGNIHQDHKQN</sequence>
<comment type="subcellular location">
    <subcellularLocation>
        <location evidence="1">Membrane</location>
        <topology evidence="1">Multi-pass membrane protein</topology>
    </subcellularLocation>
</comment>
<dbReference type="Proteomes" id="UP000240883">
    <property type="component" value="Unassembled WGS sequence"/>
</dbReference>
<dbReference type="InterPro" id="IPR036259">
    <property type="entry name" value="MFS_trans_sf"/>
</dbReference>
<keyword evidence="4 8" id="KW-0812">Transmembrane</keyword>
<evidence type="ECO:0000256" key="2">
    <source>
        <dbReference type="ARBA" id="ARBA00010992"/>
    </source>
</evidence>
<dbReference type="Gene3D" id="1.20.1250.20">
    <property type="entry name" value="MFS general substrate transporter like domains"/>
    <property type="match status" value="1"/>
</dbReference>
<dbReference type="GO" id="GO:0016020">
    <property type="term" value="C:membrane"/>
    <property type="evidence" value="ECO:0007669"/>
    <property type="project" value="UniProtKB-SubCell"/>
</dbReference>
<protein>
    <submittedName>
        <fullName evidence="10">General substrate transporter</fullName>
    </submittedName>
</protein>
<feature type="transmembrane region" description="Helical" evidence="8">
    <location>
        <begin position="67"/>
        <end position="91"/>
    </location>
</feature>